<organism evidence="1 2">
    <name type="scientific">Linum tenue</name>
    <dbReference type="NCBI Taxonomy" id="586396"/>
    <lineage>
        <taxon>Eukaryota</taxon>
        <taxon>Viridiplantae</taxon>
        <taxon>Streptophyta</taxon>
        <taxon>Embryophyta</taxon>
        <taxon>Tracheophyta</taxon>
        <taxon>Spermatophyta</taxon>
        <taxon>Magnoliopsida</taxon>
        <taxon>eudicotyledons</taxon>
        <taxon>Gunneridae</taxon>
        <taxon>Pentapetalae</taxon>
        <taxon>rosids</taxon>
        <taxon>fabids</taxon>
        <taxon>Malpighiales</taxon>
        <taxon>Linaceae</taxon>
        <taxon>Linum</taxon>
    </lineage>
</organism>
<gene>
    <name evidence="1" type="ORF">LITE_LOCUS23932</name>
</gene>
<sequence length="95" mass="10619">MVYRTKRRKYNPIWEIGQNKKLGISLVICQRQLGSSSYTPSSWLQAGLPLDTAPSSLHHLLLLDTASSSLQWSTGLKVAALLLHARLAKKNKCFL</sequence>
<keyword evidence="2" id="KW-1185">Reference proteome</keyword>
<accession>A0AAV0LGP4</accession>
<reference evidence="1" key="1">
    <citation type="submission" date="2022-08" db="EMBL/GenBank/DDBJ databases">
        <authorList>
            <person name="Gutierrez-Valencia J."/>
        </authorList>
    </citation>
    <scope>NUCLEOTIDE SEQUENCE</scope>
</reference>
<evidence type="ECO:0000313" key="1">
    <source>
        <dbReference type="EMBL" id="CAI0433565.1"/>
    </source>
</evidence>
<dbReference type="AlphaFoldDB" id="A0AAV0LGP4"/>
<dbReference type="Proteomes" id="UP001154282">
    <property type="component" value="Unassembled WGS sequence"/>
</dbReference>
<evidence type="ECO:0000313" key="2">
    <source>
        <dbReference type="Proteomes" id="UP001154282"/>
    </source>
</evidence>
<proteinExistence type="predicted"/>
<comment type="caution">
    <text evidence="1">The sequence shown here is derived from an EMBL/GenBank/DDBJ whole genome shotgun (WGS) entry which is preliminary data.</text>
</comment>
<name>A0AAV0LGP4_9ROSI</name>
<protein>
    <submittedName>
        <fullName evidence="1">Uncharacterized protein</fullName>
    </submittedName>
</protein>
<dbReference type="EMBL" id="CAMGYJ010000006">
    <property type="protein sequence ID" value="CAI0433565.1"/>
    <property type="molecule type" value="Genomic_DNA"/>
</dbReference>